<dbReference type="PROSITE" id="PS51257">
    <property type="entry name" value="PROKAR_LIPOPROTEIN"/>
    <property type="match status" value="1"/>
</dbReference>
<evidence type="ECO:0008006" key="3">
    <source>
        <dbReference type="Google" id="ProtNLM"/>
    </source>
</evidence>
<dbReference type="Proteomes" id="UP000835287">
    <property type="component" value="Chromosome"/>
</dbReference>
<dbReference type="RefSeq" id="WP_275544361.1">
    <property type="nucleotide sequence ID" value="NZ_HG992338.1"/>
</dbReference>
<reference evidence="1 2" key="1">
    <citation type="submission" date="2021-02" db="EMBL/GenBank/DDBJ databases">
        <authorList>
            <person name="Pothier F. J."/>
        </authorList>
    </citation>
    <scope>NUCLEOTIDE SEQUENCE [LARGE SCALE GENOMIC DNA]</scope>
    <source>
        <strain evidence="1 2">301</strain>
    </source>
</reference>
<sequence>MKFIISLLILSILAGCSESKNSVSLPDGFKIWVMNSKEVYLANAGDELLVGPYLKNVGLTKNYIVTTSLKADSNYTGKIETSGYSIIEIKSGRIFTHLSEIEVKKTLAEKGEYFPKLLEYRNYELVVN</sequence>
<gene>
    <name evidence="1" type="ORF">XAC301_19530</name>
</gene>
<keyword evidence="2" id="KW-1185">Reference proteome</keyword>
<evidence type="ECO:0000313" key="1">
    <source>
        <dbReference type="EMBL" id="CAE6762807.1"/>
    </source>
</evidence>
<dbReference type="EMBL" id="HG992338">
    <property type="protein sequence ID" value="CAE6762827.1"/>
    <property type="molecule type" value="Genomic_DNA"/>
</dbReference>
<evidence type="ECO:0000313" key="2">
    <source>
        <dbReference type="Proteomes" id="UP000835287"/>
    </source>
</evidence>
<dbReference type="EMBL" id="HG992338">
    <property type="protein sequence ID" value="CAE6762807.1"/>
    <property type="molecule type" value="Genomic_DNA"/>
</dbReference>
<accession>A0ABM8RNL0</accession>
<proteinExistence type="predicted"/>
<organism evidence="1 2">
    <name type="scientific">Xanthomonas arboricola pv. corylina</name>
    <dbReference type="NCBI Taxonomy" id="487821"/>
    <lineage>
        <taxon>Bacteria</taxon>
        <taxon>Pseudomonadati</taxon>
        <taxon>Pseudomonadota</taxon>
        <taxon>Gammaproteobacteria</taxon>
        <taxon>Lysobacterales</taxon>
        <taxon>Lysobacteraceae</taxon>
        <taxon>Xanthomonas</taxon>
    </lineage>
</organism>
<name>A0ABM8RNL0_9XANT</name>
<protein>
    <recommendedName>
        <fullName evidence="3">Lipoprotein</fullName>
    </recommendedName>
</protein>